<keyword evidence="3" id="KW-1185">Reference proteome</keyword>
<dbReference type="SUPFAM" id="SSF50630">
    <property type="entry name" value="Acid proteases"/>
    <property type="match status" value="1"/>
</dbReference>
<accession>A0A8B6HM93</accession>
<evidence type="ECO:0000313" key="3">
    <source>
        <dbReference type="Proteomes" id="UP000596742"/>
    </source>
</evidence>
<organism evidence="2 3">
    <name type="scientific">Mytilus galloprovincialis</name>
    <name type="common">Mediterranean mussel</name>
    <dbReference type="NCBI Taxonomy" id="29158"/>
    <lineage>
        <taxon>Eukaryota</taxon>
        <taxon>Metazoa</taxon>
        <taxon>Spiralia</taxon>
        <taxon>Lophotrochozoa</taxon>
        <taxon>Mollusca</taxon>
        <taxon>Bivalvia</taxon>
        <taxon>Autobranchia</taxon>
        <taxon>Pteriomorphia</taxon>
        <taxon>Mytilida</taxon>
        <taxon>Mytiloidea</taxon>
        <taxon>Mytilidae</taxon>
        <taxon>Mytilinae</taxon>
        <taxon>Mytilus</taxon>
    </lineage>
</organism>
<dbReference type="AlphaFoldDB" id="A0A8B6HM93"/>
<dbReference type="Pfam" id="PF13650">
    <property type="entry name" value="Asp_protease_2"/>
    <property type="match status" value="1"/>
</dbReference>
<dbReference type="Gene3D" id="2.40.70.10">
    <property type="entry name" value="Acid Proteases"/>
    <property type="match status" value="1"/>
</dbReference>
<proteinExistence type="predicted"/>
<dbReference type="Proteomes" id="UP000596742">
    <property type="component" value="Unassembled WGS sequence"/>
</dbReference>
<evidence type="ECO:0008006" key="4">
    <source>
        <dbReference type="Google" id="ProtNLM"/>
    </source>
</evidence>
<reference evidence="2" key="1">
    <citation type="submission" date="2018-11" db="EMBL/GenBank/DDBJ databases">
        <authorList>
            <person name="Alioto T."/>
            <person name="Alioto T."/>
        </authorList>
    </citation>
    <scope>NUCLEOTIDE SEQUENCE</scope>
</reference>
<dbReference type="InterPro" id="IPR021109">
    <property type="entry name" value="Peptidase_aspartic_dom_sf"/>
</dbReference>
<feature type="region of interest" description="Disordered" evidence="1">
    <location>
        <begin position="1"/>
        <end position="104"/>
    </location>
</feature>
<feature type="compositionally biased region" description="Basic and acidic residues" evidence="1">
    <location>
        <begin position="20"/>
        <end position="32"/>
    </location>
</feature>
<protein>
    <recommendedName>
        <fullName evidence="4">Peptidase A2 domain-containing protein</fullName>
    </recommendedName>
</protein>
<name>A0A8B6HM93_MYTGA</name>
<gene>
    <name evidence="2" type="ORF">MGAL_10B067993</name>
</gene>
<dbReference type="OrthoDB" id="3061185at2759"/>
<feature type="compositionally biased region" description="Acidic residues" evidence="1">
    <location>
        <begin position="79"/>
        <end position="89"/>
    </location>
</feature>
<evidence type="ECO:0000313" key="2">
    <source>
        <dbReference type="EMBL" id="VDI81407.1"/>
    </source>
</evidence>
<sequence length="188" mass="20496">MIPGDPLVISEEVISPLVQERPEEQSHSEELGVTKSLSPVPPDPTSTKEIDLARTENPIEGPKREPISLIAPDMSESGSQDEESGEEGELTLCDSSNSDGEGDLVTEGEREMITISQLTGGGTMYRVPVVVQGHRVDAVVDTAAQVTLISEEMYKSLKEPPPYLKEVVMNTAGKSATNEWFCCWVFLY</sequence>
<evidence type="ECO:0000256" key="1">
    <source>
        <dbReference type="SAM" id="MobiDB-lite"/>
    </source>
</evidence>
<comment type="caution">
    <text evidence="2">The sequence shown here is derived from an EMBL/GenBank/DDBJ whole genome shotgun (WGS) entry which is preliminary data.</text>
</comment>
<dbReference type="EMBL" id="UYJE01010254">
    <property type="protein sequence ID" value="VDI81407.1"/>
    <property type="molecule type" value="Genomic_DNA"/>
</dbReference>